<dbReference type="InterPro" id="IPR013121">
    <property type="entry name" value="Fe_red_NAD-bd_6"/>
</dbReference>
<feature type="transmembrane region" description="Helical" evidence="15">
    <location>
        <begin position="61"/>
        <end position="78"/>
    </location>
</feature>
<dbReference type="InterPro" id="IPR013130">
    <property type="entry name" value="Fe3_Rdtase_TM_dom"/>
</dbReference>
<evidence type="ECO:0000256" key="7">
    <source>
        <dbReference type="ARBA" id="ARBA00022982"/>
    </source>
</evidence>
<dbReference type="Pfam" id="PF08030">
    <property type="entry name" value="NAD_binding_6"/>
    <property type="match status" value="1"/>
</dbReference>
<feature type="transmembrane region" description="Helical" evidence="15">
    <location>
        <begin position="116"/>
        <end position="135"/>
    </location>
</feature>
<proteinExistence type="inferred from homology"/>
<dbReference type="SUPFAM" id="SSF52343">
    <property type="entry name" value="Ferredoxin reductase-like, C-terminal NADP-linked domain"/>
    <property type="match status" value="1"/>
</dbReference>
<dbReference type="Pfam" id="PF01794">
    <property type="entry name" value="Ferric_reduct"/>
    <property type="match status" value="1"/>
</dbReference>
<evidence type="ECO:0000256" key="15">
    <source>
        <dbReference type="SAM" id="Phobius"/>
    </source>
</evidence>
<evidence type="ECO:0000256" key="9">
    <source>
        <dbReference type="ARBA" id="ARBA00023002"/>
    </source>
</evidence>
<feature type="domain" description="FAD-binding 8" evidence="17">
    <location>
        <begin position="168"/>
        <end position="213"/>
    </location>
</feature>
<gene>
    <name evidence="19" type="ORF">RI543_001448</name>
</gene>
<comment type="similarity">
    <text evidence="13">Belongs to the ferric reductase (FRE) family. AIM14 subfamily.</text>
</comment>
<keyword evidence="3" id="KW-0285">Flavoprotein</keyword>
<evidence type="ECO:0000256" key="4">
    <source>
        <dbReference type="ARBA" id="ARBA00022692"/>
    </source>
</evidence>
<comment type="subcellular location">
    <subcellularLocation>
        <location evidence="1">Membrane</location>
        <topology evidence="1">Multi-pass membrane protein</topology>
    </subcellularLocation>
</comment>
<reference evidence="20" key="1">
    <citation type="submission" date="2023-07" db="EMBL/GenBank/DDBJ databases">
        <title>A draft genome of Kazachstania heterogenica Y-27499.</title>
        <authorList>
            <person name="Donic C."/>
            <person name="Kralova J.S."/>
            <person name="Fidel L."/>
            <person name="Ben-Dor S."/>
            <person name="Jung S."/>
        </authorList>
    </citation>
    <scope>NUCLEOTIDE SEQUENCE [LARGE SCALE GENOMIC DNA]</scope>
    <source>
        <strain evidence="20">Y27499</strain>
    </source>
</reference>
<sequence length="422" mass="49098">MFQEPLSLFKGLASYLEFINLHKWLSRAVFGLSILHSFMFIGKWSSDPAISIWNKLIVKKANFIGFVIFIEICFMLVISLKPMRQKSYKLFYFSHQLINLSFIILIPFHARPRVTIPFFVINLVLLTIYCVNKVIRSSQAMILNKMEVPESRLYTVTLPASSLGDTSVISPGSHIRISPYSIWSWQYWLLPSHPYTIVSCMNGEIKLIIKKTKFEVNKDETYRISGPFENISITNFIKWQEDLNNIILVAGGSGISFILPIYHYLQYNRYSIISYRSLKMIWLVKNISEFQHIRDNIGLPCEYFKQIEVFITADTERNTKNNSVNNDVVNFANEHRDVIELQDFIPIEGKLDTNEEAENNIKYGRINWEIDFFEDILNNDCENNSNNTNNYIIGCGPESLIQDCIAFGIQHNYQVISEYYSL</sequence>
<evidence type="ECO:0000256" key="5">
    <source>
        <dbReference type="ARBA" id="ARBA00022827"/>
    </source>
</evidence>
<dbReference type="EMBL" id="JAWIZZ010000038">
    <property type="protein sequence ID" value="KAK5781057.1"/>
    <property type="molecule type" value="Genomic_DNA"/>
</dbReference>
<evidence type="ECO:0000256" key="14">
    <source>
        <dbReference type="ARBA" id="ARBA00039704"/>
    </source>
</evidence>
<dbReference type="InterPro" id="IPR039261">
    <property type="entry name" value="FNR_nucleotide-bd"/>
</dbReference>
<dbReference type="Proteomes" id="UP001306508">
    <property type="component" value="Unassembled WGS sequence"/>
</dbReference>
<accession>A0AAN7WS46</accession>
<evidence type="ECO:0000259" key="16">
    <source>
        <dbReference type="Pfam" id="PF01794"/>
    </source>
</evidence>
<keyword evidence="5" id="KW-0274">FAD</keyword>
<evidence type="ECO:0000313" key="19">
    <source>
        <dbReference type="EMBL" id="KAK5781057.1"/>
    </source>
</evidence>
<dbReference type="Pfam" id="PF08022">
    <property type="entry name" value="FAD_binding_8"/>
    <property type="match status" value="1"/>
</dbReference>
<keyword evidence="11 15" id="KW-0472">Membrane</keyword>
<protein>
    <recommendedName>
        <fullName evidence="14">Probable metalloreductase AIM14</fullName>
    </recommendedName>
</protein>
<evidence type="ECO:0000256" key="2">
    <source>
        <dbReference type="ARBA" id="ARBA00022448"/>
    </source>
</evidence>
<evidence type="ECO:0000256" key="12">
    <source>
        <dbReference type="ARBA" id="ARBA00037386"/>
    </source>
</evidence>
<feature type="transmembrane region" description="Helical" evidence="15">
    <location>
        <begin position="90"/>
        <end position="110"/>
    </location>
</feature>
<keyword evidence="7" id="KW-0249">Electron transport</keyword>
<dbReference type="InterPro" id="IPR013112">
    <property type="entry name" value="FAD-bd_8"/>
</dbReference>
<comment type="function">
    <text evidence="12">Probable cell surface metalloreductase. May be involved in iron or copper homeostasis.</text>
</comment>
<evidence type="ECO:0000256" key="11">
    <source>
        <dbReference type="ARBA" id="ARBA00023136"/>
    </source>
</evidence>
<name>A0AAN7WS46_9SACH</name>
<dbReference type="GO" id="GO:0000293">
    <property type="term" value="F:ferric-chelate reductase activity"/>
    <property type="evidence" value="ECO:0007669"/>
    <property type="project" value="TreeGrafter"/>
</dbReference>
<evidence type="ECO:0000259" key="18">
    <source>
        <dbReference type="Pfam" id="PF08030"/>
    </source>
</evidence>
<dbReference type="Gene3D" id="3.40.50.80">
    <property type="entry name" value="Nucleotide-binding domain of ferredoxin-NADP reductase (FNR) module"/>
    <property type="match status" value="1"/>
</dbReference>
<dbReference type="SFLD" id="SFLDS00052">
    <property type="entry name" value="Ferric_Reductase_Domain"/>
    <property type="match status" value="1"/>
</dbReference>
<keyword evidence="9" id="KW-0560">Oxidoreductase</keyword>
<dbReference type="PANTHER" id="PTHR11972:SF198">
    <property type="entry name" value="METALLOREDUCTASE AIM14-RELATED"/>
    <property type="match status" value="1"/>
</dbReference>
<evidence type="ECO:0000256" key="8">
    <source>
        <dbReference type="ARBA" id="ARBA00022989"/>
    </source>
</evidence>
<dbReference type="SFLD" id="SFLDF00463">
    <property type="entry name" value="AIM14"/>
    <property type="match status" value="1"/>
</dbReference>
<evidence type="ECO:0000259" key="17">
    <source>
        <dbReference type="Pfam" id="PF08022"/>
    </source>
</evidence>
<feature type="domain" description="Ferric reductase NAD binding" evidence="18">
    <location>
        <begin position="244"/>
        <end position="403"/>
    </location>
</feature>
<keyword evidence="10" id="KW-0406">Ion transport</keyword>
<dbReference type="SFLD" id="SFLDG01168">
    <property type="entry name" value="Ferric_reductase_subgroup_(FRE"/>
    <property type="match status" value="1"/>
</dbReference>
<keyword evidence="4 15" id="KW-0812">Transmembrane</keyword>
<evidence type="ECO:0000256" key="13">
    <source>
        <dbReference type="ARBA" id="ARBA00038065"/>
    </source>
</evidence>
<keyword evidence="20" id="KW-1185">Reference proteome</keyword>
<evidence type="ECO:0000256" key="6">
    <source>
        <dbReference type="ARBA" id="ARBA00022857"/>
    </source>
</evidence>
<comment type="caution">
    <text evidence="19">The sequence shown here is derived from an EMBL/GenBank/DDBJ whole genome shotgun (WGS) entry which is preliminary data.</text>
</comment>
<dbReference type="PANTHER" id="PTHR11972">
    <property type="entry name" value="NADPH OXIDASE"/>
    <property type="match status" value="1"/>
</dbReference>
<organism evidence="19 20">
    <name type="scientific">Arxiozyma heterogenica</name>
    <dbReference type="NCBI Taxonomy" id="278026"/>
    <lineage>
        <taxon>Eukaryota</taxon>
        <taxon>Fungi</taxon>
        <taxon>Dikarya</taxon>
        <taxon>Ascomycota</taxon>
        <taxon>Saccharomycotina</taxon>
        <taxon>Saccharomycetes</taxon>
        <taxon>Saccharomycetales</taxon>
        <taxon>Saccharomycetaceae</taxon>
        <taxon>Arxiozyma</taxon>
    </lineage>
</organism>
<feature type="domain" description="Ferric oxidoreductase" evidence="16">
    <location>
        <begin position="14"/>
        <end position="105"/>
    </location>
</feature>
<dbReference type="GO" id="GO:0005886">
    <property type="term" value="C:plasma membrane"/>
    <property type="evidence" value="ECO:0007669"/>
    <property type="project" value="TreeGrafter"/>
</dbReference>
<evidence type="ECO:0000256" key="10">
    <source>
        <dbReference type="ARBA" id="ARBA00023065"/>
    </source>
</evidence>
<dbReference type="GO" id="GO:0033215">
    <property type="term" value="P:reductive iron assimilation"/>
    <property type="evidence" value="ECO:0007669"/>
    <property type="project" value="TreeGrafter"/>
</dbReference>
<keyword evidence="6" id="KW-0521">NADP</keyword>
<feature type="transmembrane region" description="Helical" evidence="15">
    <location>
        <begin position="24"/>
        <end position="41"/>
    </location>
</feature>
<keyword evidence="2" id="KW-0813">Transport</keyword>
<evidence type="ECO:0000256" key="1">
    <source>
        <dbReference type="ARBA" id="ARBA00004141"/>
    </source>
</evidence>
<feature type="transmembrane region" description="Helical" evidence="15">
    <location>
        <begin position="246"/>
        <end position="265"/>
    </location>
</feature>
<dbReference type="InterPro" id="IPR050369">
    <property type="entry name" value="RBOH/FRE"/>
</dbReference>
<evidence type="ECO:0000256" key="3">
    <source>
        <dbReference type="ARBA" id="ARBA00022630"/>
    </source>
</evidence>
<evidence type="ECO:0000313" key="20">
    <source>
        <dbReference type="Proteomes" id="UP001306508"/>
    </source>
</evidence>
<keyword evidence="8 15" id="KW-1133">Transmembrane helix</keyword>
<dbReference type="CDD" id="cd06186">
    <property type="entry name" value="NOX_Duox_like_FAD_NADP"/>
    <property type="match status" value="1"/>
</dbReference>
<dbReference type="AlphaFoldDB" id="A0AAN7WS46"/>